<keyword evidence="8" id="KW-1185">Reference proteome</keyword>
<dbReference type="SUPFAM" id="SSF52833">
    <property type="entry name" value="Thioredoxin-like"/>
    <property type="match status" value="1"/>
</dbReference>
<dbReference type="PANTHER" id="PTHR10430">
    <property type="entry name" value="PEROXIREDOXIN"/>
    <property type="match status" value="1"/>
</dbReference>
<dbReference type="Gene3D" id="3.40.30.10">
    <property type="entry name" value="Glutaredoxin"/>
    <property type="match status" value="1"/>
</dbReference>
<evidence type="ECO:0000256" key="3">
    <source>
        <dbReference type="ARBA" id="ARBA00022862"/>
    </source>
</evidence>
<evidence type="ECO:0000256" key="4">
    <source>
        <dbReference type="ARBA" id="ARBA00023002"/>
    </source>
</evidence>
<reference evidence="8" key="1">
    <citation type="journal article" date="2013" name="Nature">
        <title>Pan genome of the phytoplankton Emiliania underpins its global distribution.</title>
        <authorList>
            <person name="Read B.A."/>
            <person name="Kegel J."/>
            <person name="Klute M.J."/>
            <person name="Kuo A."/>
            <person name="Lefebvre S.C."/>
            <person name="Maumus F."/>
            <person name="Mayer C."/>
            <person name="Miller J."/>
            <person name="Monier A."/>
            <person name="Salamov A."/>
            <person name="Young J."/>
            <person name="Aguilar M."/>
            <person name="Claverie J.M."/>
            <person name="Frickenhaus S."/>
            <person name="Gonzalez K."/>
            <person name="Herman E.K."/>
            <person name="Lin Y.C."/>
            <person name="Napier J."/>
            <person name="Ogata H."/>
            <person name="Sarno A.F."/>
            <person name="Shmutz J."/>
            <person name="Schroeder D."/>
            <person name="de Vargas C."/>
            <person name="Verret F."/>
            <person name="von Dassow P."/>
            <person name="Valentin K."/>
            <person name="Van de Peer Y."/>
            <person name="Wheeler G."/>
            <person name="Dacks J.B."/>
            <person name="Delwiche C.F."/>
            <person name="Dyhrman S.T."/>
            <person name="Glockner G."/>
            <person name="John U."/>
            <person name="Richards T."/>
            <person name="Worden A.Z."/>
            <person name="Zhang X."/>
            <person name="Grigoriev I.V."/>
            <person name="Allen A.E."/>
            <person name="Bidle K."/>
            <person name="Borodovsky M."/>
            <person name="Bowler C."/>
            <person name="Brownlee C."/>
            <person name="Cock J.M."/>
            <person name="Elias M."/>
            <person name="Gladyshev V.N."/>
            <person name="Groth M."/>
            <person name="Guda C."/>
            <person name="Hadaegh A."/>
            <person name="Iglesias-Rodriguez M.D."/>
            <person name="Jenkins J."/>
            <person name="Jones B.M."/>
            <person name="Lawson T."/>
            <person name="Leese F."/>
            <person name="Lindquist E."/>
            <person name="Lobanov A."/>
            <person name="Lomsadze A."/>
            <person name="Malik S.B."/>
            <person name="Marsh M.E."/>
            <person name="Mackinder L."/>
            <person name="Mock T."/>
            <person name="Mueller-Roeber B."/>
            <person name="Pagarete A."/>
            <person name="Parker M."/>
            <person name="Probert I."/>
            <person name="Quesneville H."/>
            <person name="Raines C."/>
            <person name="Rensing S.A."/>
            <person name="Riano-Pachon D.M."/>
            <person name="Richier S."/>
            <person name="Rokitta S."/>
            <person name="Shiraiwa Y."/>
            <person name="Soanes D.M."/>
            <person name="van der Giezen M."/>
            <person name="Wahlund T.M."/>
            <person name="Williams B."/>
            <person name="Wilson W."/>
            <person name="Wolfe G."/>
            <person name="Wurch L.L."/>
        </authorList>
    </citation>
    <scope>NUCLEOTIDE SEQUENCE</scope>
</reference>
<dbReference type="GeneID" id="17272683"/>
<evidence type="ECO:0000256" key="2">
    <source>
        <dbReference type="ARBA" id="ARBA00022559"/>
    </source>
</evidence>
<dbReference type="GO" id="GO:0005737">
    <property type="term" value="C:cytoplasm"/>
    <property type="evidence" value="ECO:0007669"/>
    <property type="project" value="TreeGrafter"/>
</dbReference>
<dbReference type="HOGENOM" id="CLU_1543155_0_0_1"/>
<dbReference type="GO" id="GO:0034599">
    <property type="term" value="P:cellular response to oxidative stress"/>
    <property type="evidence" value="ECO:0007669"/>
    <property type="project" value="InterPro"/>
</dbReference>
<name>A0A0D3JUF2_EMIH1</name>
<accession>A0A0D3JUF2</accession>
<evidence type="ECO:0000313" key="7">
    <source>
        <dbReference type="EnsemblProtists" id="EOD27137"/>
    </source>
</evidence>
<dbReference type="PANTHER" id="PTHR10430:SF16">
    <property type="entry name" value="PEROXIREDOXIN-5, MITOCHONDRIAL"/>
    <property type="match status" value="1"/>
</dbReference>
<keyword evidence="4" id="KW-0560">Oxidoreductase</keyword>
<dbReference type="Pfam" id="PF08534">
    <property type="entry name" value="Redoxin"/>
    <property type="match status" value="1"/>
</dbReference>
<proteinExistence type="inferred from homology"/>
<dbReference type="InterPro" id="IPR013740">
    <property type="entry name" value="Redoxin"/>
</dbReference>
<dbReference type="GO" id="GO:0008379">
    <property type="term" value="F:thioredoxin peroxidase activity"/>
    <property type="evidence" value="ECO:0007669"/>
    <property type="project" value="InterPro"/>
</dbReference>
<sequence length="182" mass="19049">MLGSLFPDAEHVFVKDDLASFPARVPSVRELHLSGKRVVVLSLPGGCTWTKNALATQLAGYRSADADGSLSAAAVDAVLVICVNDGYVLDAWKRASGLAGARAFTFVADPFGTLTAALGLSLEEPDPELGPNRGKRAALFVADGVVRLREVSEAEGDPTGDEDHANSDAPQMLESIRTLGTT</sequence>
<evidence type="ECO:0000259" key="6">
    <source>
        <dbReference type="Pfam" id="PF08534"/>
    </source>
</evidence>
<reference evidence="7" key="2">
    <citation type="submission" date="2024-10" db="UniProtKB">
        <authorList>
            <consortium name="EnsemblProtists"/>
        </authorList>
    </citation>
    <scope>IDENTIFICATION</scope>
</reference>
<dbReference type="STRING" id="2903.R1CWQ1"/>
<dbReference type="InterPro" id="IPR037944">
    <property type="entry name" value="PRX5-like"/>
</dbReference>
<keyword evidence="3" id="KW-0049">Antioxidant</keyword>
<dbReference type="EnsemblProtists" id="EOD27137">
    <property type="protein sequence ID" value="EOD27137"/>
    <property type="gene ID" value="EMIHUDRAFT_205076"/>
</dbReference>
<evidence type="ECO:0000313" key="8">
    <source>
        <dbReference type="Proteomes" id="UP000013827"/>
    </source>
</evidence>
<dbReference type="GO" id="GO:0042744">
    <property type="term" value="P:hydrogen peroxide catabolic process"/>
    <property type="evidence" value="ECO:0007669"/>
    <property type="project" value="TreeGrafter"/>
</dbReference>
<dbReference type="Proteomes" id="UP000013827">
    <property type="component" value="Unassembled WGS sequence"/>
</dbReference>
<evidence type="ECO:0000256" key="1">
    <source>
        <dbReference type="ARBA" id="ARBA00010505"/>
    </source>
</evidence>
<keyword evidence="2" id="KW-0575">Peroxidase</keyword>
<dbReference type="RefSeq" id="XP_005779566.1">
    <property type="nucleotide sequence ID" value="XM_005779509.1"/>
</dbReference>
<dbReference type="KEGG" id="ehx:EMIHUDRAFT_205076"/>
<feature type="domain" description="Redoxin" evidence="6">
    <location>
        <begin position="33"/>
        <end position="155"/>
    </location>
</feature>
<dbReference type="PaxDb" id="2903-EOD27137"/>
<dbReference type="AlphaFoldDB" id="A0A0D3JUF2"/>
<feature type="region of interest" description="Disordered" evidence="5">
    <location>
        <begin position="151"/>
        <end position="182"/>
    </location>
</feature>
<organism evidence="7 8">
    <name type="scientific">Emiliania huxleyi (strain CCMP1516)</name>
    <dbReference type="NCBI Taxonomy" id="280463"/>
    <lineage>
        <taxon>Eukaryota</taxon>
        <taxon>Haptista</taxon>
        <taxon>Haptophyta</taxon>
        <taxon>Prymnesiophyceae</taxon>
        <taxon>Isochrysidales</taxon>
        <taxon>Noelaerhabdaceae</taxon>
        <taxon>Emiliania</taxon>
    </lineage>
</organism>
<dbReference type="eggNOG" id="KOG0541">
    <property type="taxonomic scope" value="Eukaryota"/>
</dbReference>
<protein>
    <recommendedName>
        <fullName evidence="6">Redoxin domain-containing protein</fullName>
    </recommendedName>
</protein>
<dbReference type="InterPro" id="IPR036249">
    <property type="entry name" value="Thioredoxin-like_sf"/>
</dbReference>
<evidence type="ECO:0000256" key="5">
    <source>
        <dbReference type="SAM" id="MobiDB-lite"/>
    </source>
</evidence>
<comment type="similarity">
    <text evidence="1">Belongs to the peroxiredoxin family. Prx5 subfamily.</text>
</comment>
<dbReference type="GO" id="GO:0045454">
    <property type="term" value="P:cell redox homeostasis"/>
    <property type="evidence" value="ECO:0007669"/>
    <property type="project" value="TreeGrafter"/>
</dbReference>